<evidence type="ECO:0000259" key="25">
    <source>
        <dbReference type="Pfam" id="PF17900"/>
    </source>
</evidence>
<evidence type="ECO:0000256" key="3">
    <source>
        <dbReference type="ARBA" id="ARBA00010136"/>
    </source>
</evidence>
<evidence type="ECO:0000259" key="23">
    <source>
        <dbReference type="Pfam" id="PF03372"/>
    </source>
</evidence>
<feature type="region of interest" description="Disordered" evidence="20">
    <location>
        <begin position="1272"/>
        <end position="1294"/>
    </location>
</feature>
<reference evidence="26 27" key="1">
    <citation type="submission" date="2015-04" db="EMBL/GenBank/DDBJ databases">
        <authorList>
            <person name="Syromyatnikov M.Y."/>
            <person name="Popov V.N."/>
        </authorList>
    </citation>
    <scope>NUCLEOTIDE SEQUENCE [LARGE SCALE GENOMIC DNA]</scope>
</reference>
<dbReference type="GO" id="GO:0070006">
    <property type="term" value="F:metalloaminopeptidase activity"/>
    <property type="evidence" value="ECO:0007669"/>
    <property type="project" value="TreeGrafter"/>
</dbReference>
<feature type="binding site" evidence="18">
    <location>
        <position position="718"/>
    </location>
    <ligand>
        <name>Zn(2+)</name>
        <dbReference type="ChEBI" id="CHEBI:29105"/>
        <note>catalytic</note>
    </ligand>
</feature>
<evidence type="ECO:0000256" key="2">
    <source>
        <dbReference type="ARBA" id="ARBA00004609"/>
    </source>
</evidence>
<feature type="binding site" evidence="18">
    <location>
        <position position="722"/>
    </location>
    <ligand>
        <name>Zn(2+)</name>
        <dbReference type="ChEBI" id="CHEBI:29105"/>
        <note>catalytic</note>
    </ligand>
</feature>
<organism evidence="26 27">
    <name type="scientific">Clunio marinus</name>
    <dbReference type="NCBI Taxonomy" id="568069"/>
    <lineage>
        <taxon>Eukaryota</taxon>
        <taxon>Metazoa</taxon>
        <taxon>Ecdysozoa</taxon>
        <taxon>Arthropoda</taxon>
        <taxon>Hexapoda</taxon>
        <taxon>Insecta</taxon>
        <taxon>Pterygota</taxon>
        <taxon>Neoptera</taxon>
        <taxon>Endopterygota</taxon>
        <taxon>Diptera</taxon>
        <taxon>Nematocera</taxon>
        <taxon>Chironomoidea</taxon>
        <taxon>Chironomidae</taxon>
        <taxon>Clunio</taxon>
    </lineage>
</organism>
<dbReference type="GO" id="GO:0006508">
    <property type="term" value="P:proteolysis"/>
    <property type="evidence" value="ECO:0007669"/>
    <property type="project" value="UniProtKB-KW"/>
</dbReference>
<keyword evidence="5" id="KW-0336">GPI-anchor</keyword>
<dbReference type="PANTHER" id="PTHR11533:SF290">
    <property type="entry name" value="AMINOPEPTIDASE"/>
    <property type="match status" value="1"/>
</dbReference>
<accession>A0A1J1HZR6</accession>
<dbReference type="SUPFAM" id="SSF56219">
    <property type="entry name" value="DNase I-like"/>
    <property type="match status" value="1"/>
</dbReference>
<comment type="cofactor">
    <cofactor evidence="18">
        <name>Zn(2+)</name>
        <dbReference type="ChEBI" id="CHEBI:29105"/>
    </cofactor>
    <text evidence="18">Binds 1 zinc ion per subunit.</text>
</comment>
<dbReference type="InterPro" id="IPR045357">
    <property type="entry name" value="Aminopeptidase_N-like_N"/>
</dbReference>
<dbReference type="GO" id="GO:0043171">
    <property type="term" value="P:peptide catabolic process"/>
    <property type="evidence" value="ECO:0007669"/>
    <property type="project" value="TreeGrafter"/>
</dbReference>
<evidence type="ECO:0000256" key="17">
    <source>
        <dbReference type="PIRSR" id="PIRSR634016-1"/>
    </source>
</evidence>
<dbReference type="CDD" id="cd09601">
    <property type="entry name" value="M1_APN-Q_like"/>
    <property type="match status" value="1"/>
</dbReference>
<evidence type="ECO:0000256" key="21">
    <source>
        <dbReference type="SAM" id="Phobius"/>
    </source>
</evidence>
<feature type="site" description="Transition state stabilizer" evidence="19">
    <location>
        <position position="805"/>
    </location>
</feature>
<dbReference type="STRING" id="568069.A0A1J1HZR6"/>
<dbReference type="InterPro" id="IPR050344">
    <property type="entry name" value="Peptidase_M1_aminopeptidases"/>
</dbReference>
<dbReference type="EMBL" id="CVRI01000037">
    <property type="protein sequence ID" value="CRK93599.1"/>
    <property type="molecule type" value="Genomic_DNA"/>
</dbReference>
<feature type="domain" description="Aminopeptidase N-like N-terminal" evidence="25">
    <location>
        <begin position="420"/>
        <end position="607"/>
    </location>
</feature>
<dbReference type="OrthoDB" id="387657at2759"/>
<evidence type="ECO:0000259" key="24">
    <source>
        <dbReference type="Pfam" id="PF11838"/>
    </source>
</evidence>
<dbReference type="Pfam" id="PF03372">
    <property type="entry name" value="Exo_endo_phos"/>
    <property type="match status" value="1"/>
</dbReference>
<name>A0A1J1HZR6_9DIPT</name>
<evidence type="ECO:0000256" key="11">
    <source>
        <dbReference type="ARBA" id="ARBA00022968"/>
    </source>
</evidence>
<dbReference type="PANTHER" id="PTHR11533">
    <property type="entry name" value="PROTEASE M1 ZINC METALLOPROTEASE"/>
    <property type="match status" value="1"/>
</dbReference>
<evidence type="ECO:0000256" key="9">
    <source>
        <dbReference type="ARBA" id="ARBA00022801"/>
    </source>
</evidence>
<dbReference type="Gene3D" id="2.60.40.1910">
    <property type="match status" value="1"/>
</dbReference>
<evidence type="ECO:0000256" key="7">
    <source>
        <dbReference type="ARBA" id="ARBA00022692"/>
    </source>
</evidence>
<keyword evidence="8 18" id="KW-0479">Metal-binding</keyword>
<keyword evidence="14 21" id="KW-0472">Membrane</keyword>
<keyword evidence="15" id="KW-0325">Glycoprotein</keyword>
<evidence type="ECO:0000256" key="19">
    <source>
        <dbReference type="PIRSR" id="PIRSR634016-4"/>
    </source>
</evidence>
<evidence type="ECO:0000313" key="27">
    <source>
        <dbReference type="Proteomes" id="UP000183832"/>
    </source>
</evidence>
<evidence type="ECO:0000259" key="22">
    <source>
        <dbReference type="Pfam" id="PF01433"/>
    </source>
</evidence>
<dbReference type="GO" id="GO:0098552">
    <property type="term" value="C:side of membrane"/>
    <property type="evidence" value="ECO:0007669"/>
    <property type="project" value="UniProtKB-KW"/>
</dbReference>
<dbReference type="InterPro" id="IPR005135">
    <property type="entry name" value="Endo/exonuclease/phosphatase"/>
</dbReference>
<keyword evidence="6" id="KW-0645">Protease</keyword>
<dbReference type="InterPro" id="IPR034016">
    <property type="entry name" value="M1_APN-typ"/>
</dbReference>
<keyword evidence="4" id="KW-0031">Aminopeptidase</keyword>
<dbReference type="FunFam" id="1.10.390.10:FF:000013">
    <property type="entry name" value="Aminopeptidase N"/>
    <property type="match status" value="1"/>
</dbReference>
<keyword evidence="12 21" id="KW-1133">Transmembrane helix</keyword>
<keyword evidence="16" id="KW-0449">Lipoprotein</keyword>
<keyword evidence="13" id="KW-0482">Metalloprotease</keyword>
<comment type="subcellular location">
    <subcellularLocation>
        <location evidence="2">Cell membrane</location>
        <topology evidence="2">Lipid-anchor</topology>
        <topology evidence="2">GPI-anchor</topology>
    </subcellularLocation>
    <subcellularLocation>
        <location evidence="1">Membrane</location>
        <topology evidence="1">Single-pass type II membrane protein</topology>
    </subcellularLocation>
</comment>
<feature type="transmembrane region" description="Helical" evidence="21">
    <location>
        <begin position="349"/>
        <end position="371"/>
    </location>
</feature>
<evidence type="ECO:0000256" key="20">
    <source>
        <dbReference type="SAM" id="MobiDB-lite"/>
    </source>
</evidence>
<proteinExistence type="inferred from homology"/>
<keyword evidence="9" id="KW-0378">Hydrolase</keyword>
<evidence type="ECO:0000256" key="5">
    <source>
        <dbReference type="ARBA" id="ARBA00022622"/>
    </source>
</evidence>
<evidence type="ECO:0000256" key="6">
    <source>
        <dbReference type="ARBA" id="ARBA00022670"/>
    </source>
</evidence>
<feature type="compositionally biased region" description="Low complexity" evidence="20">
    <location>
        <begin position="1275"/>
        <end position="1294"/>
    </location>
</feature>
<dbReference type="GO" id="GO:0005615">
    <property type="term" value="C:extracellular space"/>
    <property type="evidence" value="ECO:0007669"/>
    <property type="project" value="TreeGrafter"/>
</dbReference>
<dbReference type="InterPro" id="IPR036691">
    <property type="entry name" value="Endo/exonu/phosph_ase_sf"/>
</dbReference>
<evidence type="ECO:0000256" key="8">
    <source>
        <dbReference type="ARBA" id="ARBA00022723"/>
    </source>
</evidence>
<evidence type="ECO:0000256" key="18">
    <source>
        <dbReference type="PIRSR" id="PIRSR634016-3"/>
    </source>
</evidence>
<dbReference type="Pfam" id="PF17900">
    <property type="entry name" value="Peptidase_M1_N"/>
    <property type="match status" value="1"/>
</dbReference>
<evidence type="ECO:0000256" key="12">
    <source>
        <dbReference type="ARBA" id="ARBA00022989"/>
    </source>
</evidence>
<evidence type="ECO:0000256" key="15">
    <source>
        <dbReference type="ARBA" id="ARBA00023180"/>
    </source>
</evidence>
<evidence type="ECO:0000256" key="16">
    <source>
        <dbReference type="ARBA" id="ARBA00023288"/>
    </source>
</evidence>
<evidence type="ECO:0000256" key="13">
    <source>
        <dbReference type="ARBA" id="ARBA00023049"/>
    </source>
</evidence>
<dbReference type="PRINTS" id="PR00756">
    <property type="entry name" value="ALADIPTASE"/>
</dbReference>
<feature type="domain" description="Endonuclease/exonuclease/phosphatase" evidence="23">
    <location>
        <begin position="8"/>
        <end position="266"/>
    </location>
</feature>
<evidence type="ECO:0000256" key="10">
    <source>
        <dbReference type="ARBA" id="ARBA00022833"/>
    </source>
</evidence>
<comment type="similarity">
    <text evidence="3">Belongs to the peptidase M1 family.</text>
</comment>
<dbReference type="Pfam" id="PF11838">
    <property type="entry name" value="ERAP1_C"/>
    <property type="match status" value="1"/>
</dbReference>
<dbReference type="GO" id="GO:0008270">
    <property type="term" value="F:zinc ion binding"/>
    <property type="evidence" value="ECO:0007669"/>
    <property type="project" value="InterPro"/>
</dbReference>
<feature type="domain" description="Peptidase M1 membrane alanine aminopeptidase" evidence="22">
    <location>
        <begin position="647"/>
        <end position="871"/>
    </location>
</feature>
<evidence type="ECO:0000313" key="26">
    <source>
        <dbReference type="EMBL" id="CRK93599.1"/>
    </source>
</evidence>
<dbReference type="FunFam" id="2.60.40.1730:FF:000001">
    <property type="entry name" value="Leucyl-cystinyl aminopeptidase"/>
    <property type="match status" value="1"/>
</dbReference>
<dbReference type="Proteomes" id="UP000183832">
    <property type="component" value="Unassembled WGS sequence"/>
</dbReference>
<dbReference type="GO" id="GO:0005737">
    <property type="term" value="C:cytoplasm"/>
    <property type="evidence" value="ECO:0007669"/>
    <property type="project" value="TreeGrafter"/>
</dbReference>
<sequence>MSLSLSVLTLNIWGIPIVSKDKDLRVRHIAETFAQSDYDVISLQEVWSEYDYVKIKERLNAQYPYSHYFYSGVFGSGLCIFSRHKILSTFFHHWSVNGYVHKIQHGDWFGGKGVGLCKIKVGDHIINFYLAHLHAEYDKNCDDYMTHRVIQAFDTAQFLENTRGDCSLQVLAGDLNTEPGDLAYRVLLSTSQMKDSFIEKPSNFVGTHEYVDNSYSTADVSSKKPEGIRIDYVLYRENTNVECEVDEYELPMIEKIPELNVSFSDHEAVHAKFIISRKKLSTNNSDNDKTLILNNIKNLKECITTCNKSLKQLESHRRSYTMMAIGLGVILINIVEIDPAYGFKTAYMILKFLLCGLTLFFVFMATLWNIMEKHGILAGKLSMEIALSNHKDASKEILTERKFITENDDVEYRLPNNSIPLRYDLFLSTDVDKAIFDFNGRVKIRIKILEATQFIHLHKRQLTIDNISLLPTNEITEVRNLSSDYNEVNEMLQITLPEEMAINSELVLDISYHGVLREDNAGFYRSSYVDSNNNTRYIATTQFSMTDARHSMPCFDEPGIRAVVGVEIQHNVNYKALSNMPVISIEPIDNSDYVITKFADTLELQTYILGFIVCDYDYISSFNEDLDITQSVYAKKDAIDAGEGDFTLSVVHPVMLSLREYLNVSLPISKMDHVFITNFQFNAMENDGLITYRESNILYIEGRDDIEMKKRIVEVVSHEIAHHYFGNMVNIKWWSFTWLKEGFARLFQFYTSSLVFPEDDYIERFHKNAQGAAFRFDTIANDAKSLNFYVETPVNIRAKFNTISYDKGACFLRMMQMTMTIPTFAKALKYYLNDMYFKAATPQDVHRNFQAAYDEDFPDNGVDLEQVMTTWEEQAGYPLVNVERTGTTIILTQTRFGGGDEIYAIPISYTIKSNPNFNDMTPKLWMSEKTSTINDIPEDDWIVINLGVNGYYKVNYEKNNFEKIINEIKNNHETIPAVHRRQMFIDMNPQDYELLDVLQIFELMTYLPMERDAFVWDAVENIEGIVSKYLLGSEVIAEFQHFVQSLLEPHLTNLGFEGKSSDEPKEVELRRVVTALSCATLDDNCLDYEHERLLRFIETDSGTFNLCAALRKADEETHLIMVKRMETTDKELIAGLGCSLNAEILKNYLNIVLTPLNGLSKLERSAILQYTMGQSVLGLNAVFNLFTIAENFNDLRQTIPDEFKAVTAAMSNYVNTGEQREVFSSILDMLKMENFLSDDEAQERLDKVDENSDWLDENLEKVKNWLENYRKNETEGTTTTPTTSTEIPSTTGGSISSSGVCLYIFSICYILIVKFK</sequence>
<protein>
    <submittedName>
        <fullName evidence="26">CLUMA_CG007132, isoform A</fullName>
    </submittedName>
</protein>
<dbReference type="InterPro" id="IPR042097">
    <property type="entry name" value="Aminopeptidase_N-like_N_sf"/>
</dbReference>
<dbReference type="Gene3D" id="1.25.50.20">
    <property type="match status" value="1"/>
</dbReference>
<evidence type="ECO:0000256" key="4">
    <source>
        <dbReference type="ARBA" id="ARBA00022438"/>
    </source>
</evidence>
<dbReference type="GO" id="GO:0042277">
    <property type="term" value="F:peptide binding"/>
    <property type="evidence" value="ECO:0007669"/>
    <property type="project" value="TreeGrafter"/>
</dbReference>
<dbReference type="InterPro" id="IPR001930">
    <property type="entry name" value="Peptidase_M1"/>
</dbReference>
<feature type="binding site" evidence="18">
    <location>
        <position position="741"/>
    </location>
    <ligand>
        <name>Zn(2+)</name>
        <dbReference type="ChEBI" id="CHEBI:29105"/>
        <note>catalytic</note>
    </ligand>
</feature>
<feature type="active site" description="Proton acceptor" evidence="17">
    <location>
        <position position="719"/>
    </location>
</feature>
<dbReference type="InterPro" id="IPR027268">
    <property type="entry name" value="Peptidase_M4/M1_CTD_sf"/>
</dbReference>
<feature type="transmembrane region" description="Helical" evidence="21">
    <location>
        <begin position="1295"/>
        <end position="1313"/>
    </location>
</feature>
<dbReference type="Gene3D" id="3.60.10.10">
    <property type="entry name" value="Endonuclease/exonuclease/phosphatase"/>
    <property type="match status" value="1"/>
</dbReference>
<evidence type="ECO:0000256" key="1">
    <source>
        <dbReference type="ARBA" id="ARBA00004606"/>
    </source>
</evidence>
<feature type="domain" description="ERAP1-like C-terminal" evidence="24">
    <location>
        <begin position="941"/>
        <end position="1237"/>
    </location>
</feature>
<dbReference type="InterPro" id="IPR024571">
    <property type="entry name" value="ERAP1-like_C_dom"/>
</dbReference>
<dbReference type="SUPFAM" id="SSF55486">
    <property type="entry name" value="Metalloproteases ('zincins'), catalytic domain"/>
    <property type="match status" value="1"/>
</dbReference>
<dbReference type="InterPro" id="IPR014782">
    <property type="entry name" value="Peptidase_M1_dom"/>
</dbReference>
<dbReference type="Gene3D" id="2.60.40.1730">
    <property type="entry name" value="tricorn interacting facor f3 domain"/>
    <property type="match status" value="1"/>
</dbReference>
<dbReference type="Gene3D" id="1.10.390.10">
    <property type="entry name" value="Neutral Protease Domain 2"/>
    <property type="match status" value="1"/>
</dbReference>
<keyword evidence="27" id="KW-1185">Reference proteome</keyword>
<evidence type="ECO:0000256" key="14">
    <source>
        <dbReference type="ARBA" id="ARBA00023136"/>
    </source>
</evidence>
<gene>
    <name evidence="26" type="ORF">CLUMA_CG007132</name>
</gene>
<keyword evidence="10 18" id="KW-0862">Zinc</keyword>
<dbReference type="GO" id="GO:0005886">
    <property type="term" value="C:plasma membrane"/>
    <property type="evidence" value="ECO:0007669"/>
    <property type="project" value="UniProtKB-SubCell"/>
</dbReference>
<dbReference type="Pfam" id="PF01433">
    <property type="entry name" value="Peptidase_M1"/>
    <property type="match status" value="1"/>
</dbReference>
<keyword evidence="7 21" id="KW-0812">Transmembrane</keyword>
<keyword evidence="11" id="KW-0735">Signal-anchor</keyword>
<feature type="transmembrane region" description="Helical" evidence="21">
    <location>
        <begin position="319"/>
        <end position="337"/>
    </location>
</feature>
<dbReference type="SUPFAM" id="SSF63737">
    <property type="entry name" value="Leukotriene A4 hydrolase N-terminal domain"/>
    <property type="match status" value="1"/>
</dbReference>